<evidence type="ECO:0000259" key="1">
    <source>
        <dbReference type="Pfam" id="PF10354"/>
    </source>
</evidence>
<feature type="domain" description="25S rRNA (uridine-N(3))-methyltransferase BMT5-like" evidence="1">
    <location>
        <begin position="40"/>
        <end position="211"/>
    </location>
</feature>
<keyword evidence="3" id="KW-1185">Reference proteome</keyword>
<evidence type="ECO:0000313" key="2">
    <source>
        <dbReference type="EMBL" id="CAK9865680.1"/>
    </source>
</evidence>
<dbReference type="Proteomes" id="UP001497522">
    <property type="component" value="Chromosome 15"/>
</dbReference>
<dbReference type="Pfam" id="PF10354">
    <property type="entry name" value="BMT5-like"/>
    <property type="match status" value="1"/>
</dbReference>
<dbReference type="PANTHER" id="PTHR11538">
    <property type="entry name" value="PHENYLALANYL-TRNA SYNTHETASE"/>
    <property type="match status" value="1"/>
</dbReference>
<organism evidence="2 3">
    <name type="scientific">Sphagnum jensenii</name>
    <dbReference type="NCBI Taxonomy" id="128206"/>
    <lineage>
        <taxon>Eukaryota</taxon>
        <taxon>Viridiplantae</taxon>
        <taxon>Streptophyta</taxon>
        <taxon>Embryophyta</taxon>
        <taxon>Bryophyta</taxon>
        <taxon>Sphagnophytina</taxon>
        <taxon>Sphagnopsida</taxon>
        <taxon>Sphagnales</taxon>
        <taxon>Sphagnaceae</taxon>
        <taxon>Sphagnum</taxon>
    </lineage>
</organism>
<gene>
    <name evidence="2" type="ORF">CSSPJE1EN2_LOCUS8675</name>
</gene>
<proteinExistence type="predicted"/>
<dbReference type="InterPro" id="IPR019446">
    <property type="entry name" value="BMT5-like"/>
</dbReference>
<sequence length="351" mass="39374">MDKKVANEIKELKTKEKGKKSRKIERLKRISQYSNNQLILLVGEGDFSFSLALATAFGAAHNIVATSLDSRDEVLQKYGQNGAANLCELERRGAQVLHGVDVRNMSNPYQSGLGDRLRLFDRIIYNFPHAGFTGPENLVPVIKRHKELIGLFFENASKMLLHGGEVHVTHKLGPPYDQWGLVEQAQASGLDLKDNPQEFHCSIFPGYCNRRGAYCIRTGALPGATFGLGKCATFMFHSSSKCVQRKESTVSGLQIQRIPAHCVQDSMMCNTPLSNHLGWIHRQQVYPGIPIFPDNMHDEYCFRDTLLGHSPDHFQVLHTIAPLNLLVSNGACHFSKYTPQIFYSTPMNWGF</sequence>
<dbReference type="PANTHER" id="PTHR11538:SF26">
    <property type="entry name" value="FERREDOXIN-FOLD ANTICODON-BINDING DOMAIN-CONTAINING PROTEIN 1"/>
    <property type="match status" value="1"/>
</dbReference>
<accession>A0ABP1ATN4</accession>
<protein>
    <recommendedName>
        <fullName evidence="1">25S rRNA (uridine-N(3))-methyltransferase BMT5-like domain-containing protein</fullName>
    </recommendedName>
</protein>
<reference evidence="2" key="1">
    <citation type="submission" date="2024-03" db="EMBL/GenBank/DDBJ databases">
        <authorList>
            <consortium name="ELIXIR-Norway"/>
            <consortium name="Elixir Norway"/>
        </authorList>
    </citation>
    <scope>NUCLEOTIDE SEQUENCE</scope>
</reference>
<name>A0ABP1ATN4_9BRYO</name>
<dbReference type="EMBL" id="OZ023716">
    <property type="protein sequence ID" value="CAK9865680.1"/>
    <property type="molecule type" value="Genomic_DNA"/>
</dbReference>
<evidence type="ECO:0000313" key="3">
    <source>
        <dbReference type="Proteomes" id="UP001497522"/>
    </source>
</evidence>